<dbReference type="AlphaFoldDB" id="A0A8S1HLB5"/>
<dbReference type="EMBL" id="CAJGYM010000067">
    <property type="protein sequence ID" value="CAD6196139.1"/>
    <property type="molecule type" value="Genomic_DNA"/>
</dbReference>
<dbReference type="PRINTS" id="PR00837">
    <property type="entry name" value="V5TPXLIKE"/>
</dbReference>
<keyword evidence="1" id="KW-0732">Signal</keyword>
<proteinExistence type="predicted"/>
<dbReference type="InterPro" id="IPR035940">
    <property type="entry name" value="CAP_sf"/>
</dbReference>
<dbReference type="SMART" id="SM00198">
    <property type="entry name" value="SCP"/>
    <property type="match status" value="1"/>
</dbReference>
<evidence type="ECO:0000259" key="2">
    <source>
        <dbReference type="SMART" id="SM00198"/>
    </source>
</evidence>
<gene>
    <name evidence="3" type="ORF">CAUJ_LOCUS12054</name>
</gene>
<dbReference type="InterPro" id="IPR014044">
    <property type="entry name" value="CAP_dom"/>
</dbReference>
<evidence type="ECO:0000313" key="3">
    <source>
        <dbReference type="EMBL" id="CAD6196139.1"/>
    </source>
</evidence>
<dbReference type="SUPFAM" id="SSF55797">
    <property type="entry name" value="PR-1-like"/>
    <property type="match status" value="1"/>
</dbReference>
<dbReference type="PANTHER" id="PTHR10334">
    <property type="entry name" value="CYSTEINE-RICH SECRETORY PROTEIN-RELATED"/>
    <property type="match status" value="1"/>
</dbReference>
<name>A0A8S1HLB5_9PELO</name>
<dbReference type="Gene3D" id="3.40.33.10">
    <property type="entry name" value="CAP"/>
    <property type="match status" value="1"/>
</dbReference>
<evidence type="ECO:0000256" key="1">
    <source>
        <dbReference type="SAM" id="SignalP"/>
    </source>
</evidence>
<protein>
    <recommendedName>
        <fullName evidence="2">SCP domain-containing protein</fullName>
    </recommendedName>
</protein>
<comment type="caution">
    <text evidence="3">The sequence shown here is derived from an EMBL/GenBank/DDBJ whole genome shotgun (WGS) entry which is preliminary data.</text>
</comment>
<dbReference type="InterPro" id="IPR002413">
    <property type="entry name" value="V5_allergen-like"/>
</dbReference>
<dbReference type="Proteomes" id="UP000835052">
    <property type="component" value="Unassembled WGS sequence"/>
</dbReference>
<dbReference type="InterPro" id="IPR001283">
    <property type="entry name" value="CRISP-related"/>
</dbReference>
<dbReference type="OrthoDB" id="5876828at2759"/>
<dbReference type="Pfam" id="PF00188">
    <property type="entry name" value="CAP"/>
    <property type="match status" value="1"/>
</dbReference>
<keyword evidence="4" id="KW-1185">Reference proteome</keyword>
<dbReference type="FunFam" id="3.40.33.10:FF:000013">
    <property type="entry name" value="SCP-Like extracellular protein"/>
    <property type="match status" value="1"/>
</dbReference>
<sequence length="205" mass="22085">MLLTSILCLVFVSSVLANFGSSGQQGILNAHNNLRSSIALGNYVVKGARKATATNMLQMKWDSGLEQSAQNYANRCPTGHSGTNGVGENLYWYWSSNVGDLNQYGAMASAAWAKEFQDKGWPTNYFDNNLFNTGIGHATQMAWANSGKIGCGVSQCQDGSWQKVTVVCQYKPPGNYLGQYIYNSGKTCSQCPSGTQCVQNSGLCA</sequence>
<feature type="domain" description="SCP" evidence="2">
    <location>
        <begin position="22"/>
        <end position="178"/>
    </location>
</feature>
<accession>A0A8S1HLB5</accession>
<evidence type="ECO:0000313" key="4">
    <source>
        <dbReference type="Proteomes" id="UP000835052"/>
    </source>
</evidence>
<dbReference type="PRINTS" id="PR00838">
    <property type="entry name" value="V5ALLERGEN"/>
</dbReference>
<dbReference type="CDD" id="cd05380">
    <property type="entry name" value="CAP_euk"/>
    <property type="match status" value="1"/>
</dbReference>
<feature type="signal peptide" evidence="1">
    <location>
        <begin position="1"/>
        <end position="17"/>
    </location>
</feature>
<feature type="chain" id="PRO_5035799582" description="SCP domain-containing protein" evidence="1">
    <location>
        <begin position="18"/>
        <end position="205"/>
    </location>
</feature>
<organism evidence="3 4">
    <name type="scientific">Caenorhabditis auriculariae</name>
    <dbReference type="NCBI Taxonomy" id="2777116"/>
    <lineage>
        <taxon>Eukaryota</taxon>
        <taxon>Metazoa</taxon>
        <taxon>Ecdysozoa</taxon>
        <taxon>Nematoda</taxon>
        <taxon>Chromadorea</taxon>
        <taxon>Rhabditida</taxon>
        <taxon>Rhabditina</taxon>
        <taxon>Rhabditomorpha</taxon>
        <taxon>Rhabditoidea</taxon>
        <taxon>Rhabditidae</taxon>
        <taxon>Peloderinae</taxon>
        <taxon>Caenorhabditis</taxon>
    </lineage>
</organism>
<reference evidence="3" key="1">
    <citation type="submission" date="2020-10" db="EMBL/GenBank/DDBJ databases">
        <authorList>
            <person name="Kikuchi T."/>
        </authorList>
    </citation>
    <scope>NUCLEOTIDE SEQUENCE</scope>
    <source>
        <strain evidence="3">NKZ352</strain>
    </source>
</reference>